<evidence type="ECO:0000256" key="1">
    <source>
        <dbReference type="SAM" id="MobiDB-lite"/>
    </source>
</evidence>
<gene>
    <name evidence="3" type="primary">CSON011917</name>
</gene>
<feature type="transmembrane region" description="Helical" evidence="2">
    <location>
        <begin position="34"/>
        <end position="55"/>
    </location>
</feature>
<proteinExistence type="predicted"/>
<organism evidence="3">
    <name type="scientific">Culicoides sonorensis</name>
    <name type="common">Biting midge</name>
    <dbReference type="NCBI Taxonomy" id="179676"/>
    <lineage>
        <taxon>Eukaryota</taxon>
        <taxon>Metazoa</taxon>
        <taxon>Ecdysozoa</taxon>
        <taxon>Arthropoda</taxon>
        <taxon>Hexapoda</taxon>
        <taxon>Insecta</taxon>
        <taxon>Pterygota</taxon>
        <taxon>Neoptera</taxon>
        <taxon>Endopterygota</taxon>
        <taxon>Diptera</taxon>
        <taxon>Nematocera</taxon>
        <taxon>Chironomoidea</taxon>
        <taxon>Ceratopogonidae</taxon>
        <taxon>Ceratopogoninae</taxon>
        <taxon>Culicoides</taxon>
        <taxon>Monoculicoides</taxon>
    </lineage>
</organism>
<sequence length="210" mass="23630">MERTQRKGFLATLPRLGSCCLCFDLKTGLITLGVLRIIITSLMSLSVLVLDIEFFSGENVQKNSDIDNITEDLVINANVLLFLVIIPTLLISILLVVGVCHRNTCSLKSYIYISMVGIFYDTFLMVLSHEPLILLDFFFDIHIMLVANTYLQEILEEDPFNYVSIVVGRSFVIDPTNEKENIDKKENKTNEETTQGTAPPSYESAVPNKV</sequence>
<keyword evidence="2" id="KW-0472">Membrane</keyword>
<accession>A0A336M487</accession>
<name>A0A336M487_CULSO</name>
<dbReference type="AlphaFoldDB" id="A0A336M487"/>
<evidence type="ECO:0000256" key="2">
    <source>
        <dbReference type="SAM" id="Phobius"/>
    </source>
</evidence>
<feature type="transmembrane region" description="Helical" evidence="2">
    <location>
        <begin position="109"/>
        <end position="127"/>
    </location>
</feature>
<reference evidence="3" key="1">
    <citation type="submission" date="2018-07" db="EMBL/GenBank/DDBJ databases">
        <authorList>
            <person name="Quirk P.G."/>
            <person name="Krulwich T.A."/>
        </authorList>
    </citation>
    <scope>NUCLEOTIDE SEQUENCE</scope>
</reference>
<feature type="transmembrane region" description="Helical" evidence="2">
    <location>
        <begin position="75"/>
        <end position="97"/>
    </location>
</feature>
<protein>
    <submittedName>
        <fullName evidence="3">CSON011917 protein</fullName>
    </submittedName>
</protein>
<dbReference type="VEuPathDB" id="VectorBase:CSON011917"/>
<evidence type="ECO:0000313" key="3">
    <source>
        <dbReference type="EMBL" id="SSX25084.1"/>
    </source>
</evidence>
<feature type="compositionally biased region" description="Basic and acidic residues" evidence="1">
    <location>
        <begin position="178"/>
        <end position="191"/>
    </location>
</feature>
<keyword evidence="2" id="KW-0812">Transmembrane</keyword>
<feature type="region of interest" description="Disordered" evidence="1">
    <location>
        <begin position="178"/>
        <end position="210"/>
    </location>
</feature>
<dbReference type="EMBL" id="UFQT01000541">
    <property type="protein sequence ID" value="SSX25084.1"/>
    <property type="molecule type" value="Genomic_DNA"/>
</dbReference>
<keyword evidence="2" id="KW-1133">Transmembrane helix</keyword>